<name>A0A7W7CEC8_9PSEU</name>
<organism evidence="1 2">
    <name type="scientific">Crossiella cryophila</name>
    <dbReference type="NCBI Taxonomy" id="43355"/>
    <lineage>
        <taxon>Bacteria</taxon>
        <taxon>Bacillati</taxon>
        <taxon>Actinomycetota</taxon>
        <taxon>Actinomycetes</taxon>
        <taxon>Pseudonocardiales</taxon>
        <taxon>Pseudonocardiaceae</taxon>
        <taxon>Crossiella</taxon>
    </lineage>
</organism>
<accession>A0A7W7CEC8</accession>
<dbReference type="RefSeq" id="WP_185005207.1">
    <property type="nucleotide sequence ID" value="NZ_BAAAUI010000001.1"/>
</dbReference>
<evidence type="ECO:0000313" key="2">
    <source>
        <dbReference type="Proteomes" id="UP000533598"/>
    </source>
</evidence>
<sequence length="72" mass="7944">MGKPRLDPNLMRAAASELEEFAVALRSAADQVSTPERVHETLSPVLLGLGPLRERVERQWFAAQTSASQRAE</sequence>
<dbReference type="Proteomes" id="UP000533598">
    <property type="component" value="Unassembled WGS sequence"/>
</dbReference>
<gene>
    <name evidence="1" type="ORF">HNR67_005575</name>
</gene>
<reference evidence="1 2" key="1">
    <citation type="submission" date="2020-08" db="EMBL/GenBank/DDBJ databases">
        <title>Sequencing the genomes of 1000 actinobacteria strains.</title>
        <authorList>
            <person name="Klenk H.-P."/>
        </authorList>
    </citation>
    <scope>NUCLEOTIDE SEQUENCE [LARGE SCALE GENOMIC DNA]</scope>
    <source>
        <strain evidence="1 2">DSM 44230</strain>
    </source>
</reference>
<proteinExistence type="predicted"/>
<dbReference type="AlphaFoldDB" id="A0A7W7CEC8"/>
<protein>
    <submittedName>
        <fullName evidence="1">Uncharacterized protein</fullName>
    </submittedName>
</protein>
<dbReference type="EMBL" id="JACHMH010000001">
    <property type="protein sequence ID" value="MBB4679457.1"/>
    <property type="molecule type" value="Genomic_DNA"/>
</dbReference>
<evidence type="ECO:0000313" key="1">
    <source>
        <dbReference type="EMBL" id="MBB4679457.1"/>
    </source>
</evidence>
<comment type="caution">
    <text evidence="1">The sequence shown here is derived from an EMBL/GenBank/DDBJ whole genome shotgun (WGS) entry which is preliminary data.</text>
</comment>
<keyword evidence="2" id="KW-1185">Reference proteome</keyword>